<keyword evidence="3" id="KW-1185">Reference proteome</keyword>
<dbReference type="EMBL" id="FNGO01000038">
    <property type="protein sequence ID" value="SDM46059.1"/>
    <property type="molecule type" value="Genomic_DNA"/>
</dbReference>
<evidence type="ECO:0000313" key="3">
    <source>
        <dbReference type="Proteomes" id="UP000199476"/>
    </source>
</evidence>
<proteinExistence type="predicted"/>
<dbReference type="RefSeq" id="WP_089762270.1">
    <property type="nucleotide sequence ID" value="NZ_FNGO01000038.1"/>
</dbReference>
<dbReference type="STRING" id="321763.SAMN04488692_1387"/>
<dbReference type="AlphaFoldDB" id="A0A1G9TE75"/>
<dbReference type="InterPro" id="IPR010839">
    <property type="entry name" value="AtuA_N"/>
</dbReference>
<feature type="domain" description="Acyclic terpene utilisation N-terminal" evidence="1">
    <location>
        <begin position="60"/>
        <end position="188"/>
    </location>
</feature>
<organism evidence="2 3">
    <name type="scientific">Halarsenatibacter silvermanii</name>
    <dbReference type="NCBI Taxonomy" id="321763"/>
    <lineage>
        <taxon>Bacteria</taxon>
        <taxon>Bacillati</taxon>
        <taxon>Bacillota</taxon>
        <taxon>Clostridia</taxon>
        <taxon>Halanaerobiales</taxon>
        <taxon>Halarsenatibacteraceae</taxon>
        <taxon>Halarsenatibacter</taxon>
    </lineage>
</organism>
<dbReference type="OrthoDB" id="9763456at2"/>
<evidence type="ECO:0000313" key="2">
    <source>
        <dbReference type="EMBL" id="SDM46059.1"/>
    </source>
</evidence>
<dbReference type="Pfam" id="PF07287">
    <property type="entry name" value="AtuA"/>
    <property type="match status" value="2"/>
</dbReference>
<accession>A0A1G9TE75</accession>
<name>A0A1G9TE75_9FIRM</name>
<gene>
    <name evidence="2" type="ORF">SAMN04488692_1387</name>
</gene>
<protein>
    <recommendedName>
        <fullName evidence="1">Acyclic terpene utilisation N-terminal domain-containing protein</fullName>
    </recommendedName>
</protein>
<dbReference type="Proteomes" id="UP000199476">
    <property type="component" value="Unassembled WGS sequence"/>
</dbReference>
<sequence>MNNELRVLSPTGILGYGFPKKSFEKGMELEPDFIAVDAGSTDAGPYYLGEGISFTDKKAVKRDLTIILKAIDEKNIPFIIGSAGGAGAKPHVNWCEDIIREVAKENNLNFKMANIFADISKDWVEEKIDNDYIKPMTGAPPLSKEEVKNSNRIVAQMGTEPIENALDEADVILAGRANDPAVFAAMGIKNGFPKGLSIHLGKILECAAIAADPGSGKDCMFGILKNDCFEIKPTNPDRKCTTLSVAAEALYEKTNPLRLYEPGGEVNLEKCKYENIDERTVRVSGSKFEPKELYIKLEGAKKVGYRTISIAGIRDPIMINQIDDITEHIVSEIRDNFEDIPEESYKTKFRLYGKNGVMGELEPQSEITSHELGVIIEIVADTQKLANTICSFARSTMLHYGYPGRMATAGNLAFPYSPSDIKTGKVYEFSLYHLAKIEDPCKPFSIEVKSIGGGS</sequence>
<reference evidence="2 3" key="1">
    <citation type="submission" date="2016-10" db="EMBL/GenBank/DDBJ databases">
        <authorList>
            <person name="de Groot N.N."/>
        </authorList>
    </citation>
    <scope>NUCLEOTIDE SEQUENCE [LARGE SCALE GENOMIC DNA]</scope>
    <source>
        <strain evidence="2 3">SLAS-1</strain>
    </source>
</reference>
<feature type="domain" description="Acyclic terpene utilisation N-terminal" evidence="1">
    <location>
        <begin position="233"/>
        <end position="404"/>
    </location>
</feature>
<evidence type="ECO:0000259" key="1">
    <source>
        <dbReference type="Pfam" id="PF07287"/>
    </source>
</evidence>